<gene>
    <name evidence="2" type="ORF">DMA12_14540</name>
</gene>
<feature type="chain" id="PRO_5019467568" description="Proteinase inhibitor I36 SMPI" evidence="1">
    <location>
        <begin position="29"/>
        <end position="123"/>
    </location>
</feature>
<dbReference type="EMBL" id="QHHU01000017">
    <property type="protein sequence ID" value="RSM45241.1"/>
    <property type="molecule type" value="Genomic_DNA"/>
</dbReference>
<organism evidence="2 3">
    <name type="scientific">Amycolatopsis balhimycina DSM 5908</name>
    <dbReference type="NCBI Taxonomy" id="1081091"/>
    <lineage>
        <taxon>Bacteria</taxon>
        <taxon>Bacillati</taxon>
        <taxon>Actinomycetota</taxon>
        <taxon>Actinomycetes</taxon>
        <taxon>Pseudonocardiales</taxon>
        <taxon>Pseudonocardiaceae</taxon>
        <taxon>Amycolatopsis</taxon>
    </lineage>
</organism>
<proteinExistence type="predicted"/>
<evidence type="ECO:0000313" key="2">
    <source>
        <dbReference type="EMBL" id="RSM45241.1"/>
    </source>
</evidence>
<dbReference type="Proteomes" id="UP000286716">
    <property type="component" value="Unassembled WGS sequence"/>
</dbReference>
<name>A0A428WQ79_AMYBA</name>
<evidence type="ECO:0008006" key="4">
    <source>
        <dbReference type="Google" id="ProtNLM"/>
    </source>
</evidence>
<evidence type="ECO:0000313" key="3">
    <source>
        <dbReference type="Proteomes" id="UP000286716"/>
    </source>
</evidence>
<evidence type="ECO:0000256" key="1">
    <source>
        <dbReference type="SAM" id="SignalP"/>
    </source>
</evidence>
<dbReference type="AlphaFoldDB" id="A0A428WQ79"/>
<keyword evidence="3" id="KW-1185">Reference proteome</keyword>
<sequence length="123" mass="12772">MRSGTFRTLFVLAAVAVSSTTAVTPASAHAPRCSPHVLCAWTGSIFSGSRAEFPVPDNSCVNISGPRYSAYNRMSVSLALSEGTCGSGARAWYIAAGEQQPYLLPNGAKSASRCSACRAAARP</sequence>
<protein>
    <recommendedName>
        <fullName evidence="4">Proteinase inhibitor I36 SMPI</fullName>
    </recommendedName>
</protein>
<keyword evidence="1" id="KW-0732">Signal</keyword>
<feature type="signal peptide" evidence="1">
    <location>
        <begin position="1"/>
        <end position="28"/>
    </location>
</feature>
<comment type="caution">
    <text evidence="2">The sequence shown here is derived from an EMBL/GenBank/DDBJ whole genome shotgun (WGS) entry which is preliminary data.</text>
</comment>
<reference evidence="2 3" key="1">
    <citation type="submission" date="2018-05" db="EMBL/GenBank/DDBJ databases">
        <title>Evolution of GPA BGCs.</title>
        <authorList>
            <person name="Waglechner N."/>
            <person name="Wright G.D."/>
        </authorList>
    </citation>
    <scope>NUCLEOTIDE SEQUENCE [LARGE SCALE GENOMIC DNA]</scope>
    <source>
        <strain evidence="2 3">DSM 5908</strain>
    </source>
</reference>
<accession>A0A428WQ79</accession>